<dbReference type="InterPro" id="IPR001223">
    <property type="entry name" value="Glyco_hydro18_cat"/>
</dbReference>
<dbReference type="PANTHER" id="PTHR11177">
    <property type="entry name" value="CHITINASE"/>
    <property type="match status" value="1"/>
</dbReference>
<feature type="transmembrane region" description="Helical" evidence="5">
    <location>
        <begin position="12"/>
        <end position="31"/>
    </location>
</feature>
<dbReference type="Pfam" id="PF00704">
    <property type="entry name" value="Glyco_hydro_18"/>
    <property type="match status" value="1"/>
</dbReference>
<accession>A0A6G0XR64</accession>
<dbReference type="SMART" id="SM00636">
    <property type="entry name" value="Glyco_18"/>
    <property type="match status" value="1"/>
</dbReference>
<dbReference type="GO" id="GO:0008061">
    <property type="term" value="F:chitin binding"/>
    <property type="evidence" value="ECO:0007669"/>
    <property type="project" value="InterPro"/>
</dbReference>
<evidence type="ECO:0000256" key="4">
    <source>
        <dbReference type="RuleBase" id="RU004453"/>
    </source>
</evidence>
<evidence type="ECO:0000313" key="8">
    <source>
        <dbReference type="Proteomes" id="UP000481153"/>
    </source>
</evidence>
<dbReference type="AlphaFoldDB" id="A0A6G0XR64"/>
<evidence type="ECO:0000256" key="1">
    <source>
        <dbReference type="ARBA" id="ARBA00022801"/>
    </source>
</evidence>
<keyword evidence="8" id="KW-1185">Reference proteome</keyword>
<dbReference type="InterPro" id="IPR011583">
    <property type="entry name" value="Chitinase_II/V-like_cat"/>
</dbReference>
<organism evidence="7 8">
    <name type="scientific">Aphanomyces euteiches</name>
    <dbReference type="NCBI Taxonomy" id="100861"/>
    <lineage>
        <taxon>Eukaryota</taxon>
        <taxon>Sar</taxon>
        <taxon>Stramenopiles</taxon>
        <taxon>Oomycota</taxon>
        <taxon>Saprolegniomycetes</taxon>
        <taxon>Saprolegniales</taxon>
        <taxon>Verrucalvaceae</taxon>
        <taxon>Aphanomyces</taxon>
    </lineage>
</organism>
<evidence type="ECO:0000259" key="6">
    <source>
        <dbReference type="PROSITE" id="PS51910"/>
    </source>
</evidence>
<dbReference type="SUPFAM" id="SSF51445">
    <property type="entry name" value="(Trans)glycosidases"/>
    <property type="match status" value="2"/>
</dbReference>
<comment type="similarity">
    <text evidence="4">Belongs to the glycosyl hydrolase 18 family.</text>
</comment>
<keyword evidence="1 3" id="KW-0378">Hydrolase</keyword>
<dbReference type="InterPro" id="IPR001579">
    <property type="entry name" value="Glyco_hydro_18_chit_AS"/>
</dbReference>
<proteinExistence type="inferred from homology"/>
<dbReference type="VEuPathDB" id="FungiDB:AeMF1_017169"/>
<dbReference type="PANTHER" id="PTHR11177:SF317">
    <property type="entry name" value="CHITINASE 12-RELATED"/>
    <property type="match status" value="1"/>
</dbReference>
<dbReference type="GO" id="GO:0004568">
    <property type="term" value="F:chitinase activity"/>
    <property type="evidence" value="ECO:0007669"/>
    <property type="project" value="TreeGrafter"/>
</dbReference>
<keyword evidence="5" id="KW-1133">Transmembrane helix</keyword>
<dbReference type="InterPro" id="IPR017853">
    <property type="entry name" value="GH"/>
</dbReference>
<keyword evidence="5" id="KW-0812">Transmembrane</keyword>
<sequence>MKLKKRHYEIAVGVVLLIAAIFGVMIGAGMFKKSDAAKEQQAFEEAARDIAPRDTACPTVSAGKRLIEYFPSEKPGCSSVTEGVTHVVLTYADLDKQSFQLSDLDALKCVSELRKRCIYVHGGIGGSNTIEASTVAAKATSLVQKFKLDGITVHDVKTTSGSTLPYMTALSTSLKAIGASLSYDVFSTEIDTEKQNCGTRCFSDGVQDVVDWITVMAYSLSNDTFTAMMMYDSAVGGFFDSWKQKIGSPSKLNIGVCSDCGFGPGPTLDHMSMWANYSQSAGGMSVFGSTNTMFTAIQAILSPKPIIASNSSTLNATSTAAQCNQTTNATRVVAYWGSEVDGCDTIPAGVTHVVMTFALVQNSKVSSSMQGNDATLRRCVATLQARCIKVLGSIGGTSNVKETAAIQDYEGFATSAMDLVTHFNLDGLDIDDEGTFTTWSTTRVLAYMTPLSKKLKAQKKLLTMDAFYYDADATKCSSVIGRCLPKGVEALVDWINVMAYNLYNDTTLASTTYAAATTDVFPNWIQTLADPSKVVICVCTESTTPLYRGCSYGPGPSLDIVKSWTKWSRSNAGGMSLWAASKDKFLNYSYTTILTS</sequence>
<comment type="caution">
    <text evidence="7">The sequence shown here is derived from an EMBL/GenBank/DDBJ whole genome shotgun (WGS) entry which is preliminary data.</text>
</comment>
<dbReference type="GO" id="GO:0005975">
    <property type="term" value="P:carbohydrate metabolic process"/>
    <property type="evidence" value="ECO:0007669"/>
    <property type="project" value="InterPro"/>
</dbReference>
<dbReference type="EMBL" id="VJMJ01000023">
    <property type="protein sequence ID" value="KAF0742909.1"/>
    <property type="molecule type" value="Genomic_DNA"/>
</dbReference>
<dbReference type="PROSITE" id="PS51910">
    <property type="entry name" value="GH18_2"/>
    <property type="match status" value="1"/>
</dbReference>
<name>A0A6G0XR64_9STRA</name>
<evidence type="ECO:0000313" key="7">
    <source>
        <dbReference type="EMBL" id="KAF0742909.1"/>
    </source>
</evidence>
<reference evidence="7 8" key="1">
    <citation type="submission" date="2019-07" db="EMBL/GenBank/DDBJ databases">
        <title>Genomics analysis of Aphanomyces spp. identifies a new class of oomycete effector associated with host adaptation.</title>
        <authorList>
            <person name="Gaulin E."/>
        </authorList>
    </citation>
    <scope>NUCLEOTIDE SEQUENCE [LARGE SCALE GENOMIC DNA]</scope>
    <source>
        <strain evidence="7 8">ATCC 201684</strain>
    </source>
</reference>
<dbReference type="InterPro" id="IPR050314">
    <property type="entry name" value="Glycosyl_Hydrlase_18"/>
</dbReference>
<protein>
    <recommendedName>
        <fullName evidence="6">GH18 domain-containing protein</fullName>
    </recommendedName>
</protein>
<keyword evidence="5" id="KW-0472">Membrane</keyword>
<dbReference type="GO" id="GO:0005576">
    <property type="term" value="C:extracellular region"/>
    <property type="evidence" value="ECO:0007669"/>
    <property type="project" value="TreeGrafter"/>
</dbReference>
<evidence type="ECO:0000256" key="2">
    <source>
        <dbReference type="ARBA" id="ARBA00023295"/>
    </source>
</evidence>
<dbReference type="Gene3D" id="3.20.20.80">
    <property type="entry name" value="Glycosidases"/>
    <property type="match status" value="2"/>
</dbReference>
<dbReference type="GO" id="GO:0006032">
    <property type="term" value="P:chitin catabolic process"/>
    <property type="evidence" value="ECO:0007669"/>
    <property type="project" value="TreeGrafter"/>
</dbReference>
<feature type="domain" description="GH18" evidence="6">
    <location>
        <begin position="330"/>
        <end position="596"/>
    </location>
</feature>
<keyword evidence="2 3" id="KW-0326">Glycosidase</keyword>
<dbReference type="Proteomes" id="UP000481153">
    <property type="component" value="Unassembled WGS sequence"/>
</dbReference>
<gene>
    <name evidence="7" type="ORF">Ae201684_002303</name>
</gene>
<evidence type="ECO:0000256" key="5">
    <source>
        <dbReference type="SAM" id="Phobius"/>
    </source>
</evidence>
<dbReference type="PROSITE" id="PS01095">
    <property type="entry name" value="GH18_1"/>
    <property type="match status" value="1"/>
</dbReference>
<evidence type="ECO:0000256" key="3">
    <source>
        <dbReference type="RuleBase" id="RU000489"/>
    </source>
</evidence>